<proteinExistence type="predicted"/>
<evidence type="ECO:0000313" key="3">
    <source>
        <dbReference type="Proteomes" id="UP000034751"/>
    </source>
</evidence>
<keyword evidence="1" id="KW-0812">Transmembrane</keyword>
<evidence type="ECO:0000256" key="1">
    <source>
        <dbReference type="SAM" id="Phobius"/>
    </source>
</evidence>
<organism evidence="2 3">
    <name type="scientific">Candidatus Nomurabacteria bacterium GW2011_GWB1_43_7</name>
    <dbReference type="NCBI Taxonomy" id="1618747"/>
    <lineage>
        <taxon>Bacteria</taxon>
        <taxon>Candidatus Nomuraibacteriota</taxon>
    </lineage>
</organism>
<keyword evidence="1" id="KW-1133">Transmembrane helix</keyword>
<accession>A0A0G1FBP0</accession>
<feature type="transmembrane region" description="Helical" evidence="1">
    <location>
        <begin position="35"/>
        <end position="56"/>
    </location>
</feature>
<dbReference type="EMBL" id="LCGS01000006">
    <property type="protein sequence ID" value="KKT19695.1"/>
    <property type="molecule type" value="Genomic_DNA"/>
</dbReference>
<gene>
    <name evidence="2" type="ORF">UW02_C0006G0001</name>
</gene>
<reference evidence="2 3" key="1">
    <citation type="journal article" date="2015" name="Nature">
        <title>rRNA introns, odd ribosomes, and small enigmatic genomes across a large radiation of phyla.</title>
        <authorList>
            <person name="Brown C.T."/>
            <person name="Hug L.A."/>
            <person name="Thomas B.C."/>
            <person name="Sharon I."/>
            <person name="Castelle C.J."/>
            <person name="Singh A."/>
            <person name="Wilkins M.J."/>
            <person name="Williams K.H."/>
            <person name="Banfield J.F."/>
        </authorList>
    </citation>
    <scope>NUCLEOTIDE SEQUENCE [LARGE SCALE GENOMIC DNA]</scope>
</reference>
<sequence length="81" mass="8609">MLSAVKSTVGNCCCDPTVTVTEATAGVVPLAPEQVIVYVFVLVKEPVLWLFGYVLLLPDQAPLAVQEVALAGVQRRIVDSP</sequence>
<name>A0A0G1FBP0_9BACT</name>
<evidence type="ECO:0000313" key="2">
    <source>
        <dbReference type="EMBL" id="KKT19695.1"/>
    </source>
</evidence>
<dbReference type="Proteomes" id="UP000034751">
    <property type="component" value="Unassembled WGS sequence"/>
</dbReference>
<protein>
    <submittedName>
        <fullName evidence="2">Uncharacterized protein</fullName>
    </submittedName>
</protein>
<comment type="caution">
    <text evidence="2">The sequence shown here is derived from an EMBL/GenBank/DDBJ whole genome shotgun (WGS) entry which is preliminary data.</text>
</comment>
<keyword evidence="1" id="KW-0472">Membrane</keyword>
<dbReference type="AlphaFoldDB" id="A0A0G1FBP0"/>